<feature type="chain" id="PRO_5026217137" evidence="1">
    <location>
        <begin position="31"/>
        <end position="719"/>
    </location>
</feature>
<dbReference type="RefSeq" id="WP_153125822.1">
    <property type="nucleotide sequence ID" value="NZ_VZCB01000099.1"/>
</dbReference>
<protein>
    <submittedName>
        <fullName evidence="2">Six-hairpin glycosidase</fullName>
    </submittedName>
</protein>
<evidence type="ECO:0000256" key="1">
    <source>
        <dbReference type="SAM" id="SignalP"/>
    </source>
</evidence>
<sequence>MNKRTATNILSLRTSAISCLMALSLGNSFAQGITFQTDASTGAIAQLAIDNDAQKMNWVLTPDGKQYKWVTGKYGWGLGFMTVNGQKLEWQTPISQKGEPVYQADDIRISVKRTLKNGELFEEYTFKNTGKTAAQISDWGIYTPWNDNYPDAATCMTNRCNAHIWAGDNAAYTCAIRMGANGILTEKAKNKKEKDKNITIEGSNVGLMLTQGSLPDYEEWERKKENANSNFRGVIAMDLPDMTLKAGKSYTIAWKVFEHKGKEDFYQKLLAAGGAIAQSDKYVYQQGEEVKIYLEKNKLKSLSATITGKDMRNGKITSEPKAIKTGKDAKGYYAYFKAEELGEQRIDLIYNKVERTHATILVVSSYETLIDKRVNFIIDHQQMNDPQDARYGAYMVYDNEKQAIYKNDDKRKSYDCDEGRERVGMGILIAKWYMKHPSEKLKQSLIRYAKFYHEKLQTEDFTTYSRVTKDGWNRGYNYAWAADFFFHMYEITQDKQYALWGYKTMQALYRHTGYGFYCIDIPVTTGLKALKKAGMMAEYNDLLIDFSKTADVFMRNGLHFPKSEVNYEQSIVAPATQFLLEMYLQTKDTQYLEGAEKMMPLVENLCGTQPDYRLNEIPIRHWDCYWFGKRQVFGDTFPQYWTCINASAYYYYAKATGKEQYMKMAKEIVRNNLCNVFEDGTGSCAFVYPKRINGEKAHFADAFANDQDWALAYYLMVNE</sequence>
<dbReference type="InterPro" id="IPR008928">
    <property type="entry name" value="6-hairpin_glycosidase_sf"/>
</dbReference>
<evidence type="ECO:0000313" key="2">
    <source>
        <dbReference type="EMBL" id="MQN82125.1"/>
    </source>
</evidence>
<reference evidence="2 3" key="1">
    <citation type="submission" date="2019-09" db="EMBL/GenBank/DDBJ databases">
        <title>Distinct polysaccharide growth profiles of human intestinal Prevotella copri isolates.</title>
        <authorList>
            <person name="Fehlner-Peach H."/>
            <person name="Magnabosco C."/>
            <person name="Raghavan V."/>
            <person name="Scher J.U."/>
            <person name="Tett A."/>
            <person name="Cox L.M."/>
            <person name="Gottsegen C."/>
            <person name="Watters A."/>
            <person name="Wiltshire- Gordon J.D."/>
            <person name="Segata N."/>
            <person name="Bonneau R."/>
            <person name="Littman D.R."/>
        </authorList>
    </citation>
    <scope>NUCLEOTIDE SEQUENCE [LARGE SCALE GENOMIC DNA]</scope>
    <source>
        <strain evidence="3">iA622</strain>
    </source>
</reference>
<keyword evidence="2" id="KW-0378">Hydrolase</keyword>
<accession>A0A6G1U4Q0</accession>
<dbReference type="Proteomes" id="UP000480425">
    <property type="component" value="Unassembled WGS sequence"/>
</dbReference>
<keyword evidence="2" id="KW-0326">Glycosidase</keyword>
<organism evidence="2 3">
    <name type="scientific">Segatella copri</name>
    <dbReference type="NCBI Taxonomy" id="165179"/>
    <lineage>
        <taxon>Bacteria</taxon>
        <taxon>Pseudomonadati</taxon>
        <taxon>Bacteroidota</taxon>
        <taxon>Bacteroidia</taxon>
        <taxon>Bacteroidales</taxon>
        <taxon>Prevotellaceae</taxon>
        <taxon>Segatella</taxon>
    </lineage>
</organism>
<dbReference type="SUPFAM" id="SSF48208">
    <property type="entry name" value="Six-hairpin glycosidases"/>
    <property type="match status" value="2"/>
</dbReference>
<dbReference type="AlphaFoldDB" id="A0A6G1U4Q0"/>
<dbReference type="OrthoDB" id="2479977at2"/>
<gene>
    <name evidence="2" type="ORF">F7D73_14495</name>
</gene>
<dbReference type="GO" id="GO:0005975">
    <property type="term" value="P:carbohydrate metabolic process"/>
    <property type="evidence" value="ECO:0007669"/>
    <property type="project" value="InterPro"/>
</dbReference>
<evidence type="ECO:0000313" key="3">
    <source>
        <dbReference type="Proteomes" id="UP000480425"/>
    </source>
</evidence>
<proteinExistence type="predicted"/>
<comment type="caution">
    <text evidence="2">The sequence shown here is derived from an EMBL/GenBank/DDBJ whole genome shotgun (WGS) entry which is preliminary data.</text>
</comment>
<feature type="signal peptide" evidence="1">
    <location>
        <begin position="1"/>
        <end position="30"/>
    </location>
</feature>
<name>A0A6G1U4Q0_9BACT</name>
<keyword evidence="1" id="KW-0732">Signal</keyword>
<dbReference type="GO" id="GO:0016798">
    <property type="term" value="F:hydrolase activity, acting on glycosyl bonds"/>
    <property type="evidence" value="ECO:0007669"/>
    <property type="project" value="UniProtKB-KW"/>
</dbReference>
<dbReference type="EMBL" id="VZCB01000099">
    <property type="protein sequence ID" value="MQN82125.1"/>
    <property type="molecule type" value="Genomic_DNA"/>
</dbReference>